<protein>
    <recommendedName>
        <fullName evidence="1">N-acetyltransferase domain-containing protein</fullName>
    </recommendedName>
</protein>
<reference evidence="2 3" key="1">
    <citation type="submission" date="2020-04" db="EMBL/GenBank/DDBJ databases">
        <authorList>
            <person name="De Canck E."/>
        </authorList>
    </citation>
    <scope>NUCLEOTIDE SEQUENCE [LARGE SCALE GENOMIC DNA]</scope>
    <source>
        <strain evidence="2 3">LMG 28138</strain>
    </source>
</reference>
<evidence type="ECO:0000259" key="1">
    <source>
        <dbReference type="PROSITE" id="PS51186"/>
    </source>
</evidence>
<name>A0A6S7CHV1_9BURK</name>
<dbReference type="Pfam" id="PF00583">
    <property type="entry name" value="Acetyltransf_1"/>
    <property type="match status" value="1"/>
</dbReference>
<dbReference type="AlphaFoldDB" id="A0A6S7CHV1"/>
<dbReference type="Proteomes" id="UP000494115">
    <property type="component" value="Unassembled WGS sequence"/>
</dbReference>
<evidence type="ECO:0000313" key="3">
    <source>
        <dbReference type="Proteomes" id="UP000494115"/>
    </source>
</evidence>
<dbReference type="SUPFAM" id="SSF55729">
    <property type="entry name" value="Acyl-CoA N-acyltransferases (Nat)"/>
    <property type="match status" value="1"/>
</dbReference>
<dbReference type="PROSITE" id="PS51186">
    <property type="entry name" value="GNAT"/>
    <property type="match status" value="1"/>
</dbReference>
<feature type="domain" description="N-acetyltransferase" evidence="1">
    <location>
        <begin position="155"/>
        <end position="293"/>
    </location>
</feature>
<proteinExistence type="predicted"/>
<dbReference type="InterPro" id="IPR016181">
    <property type="entry name" value="Acyl_CoA_acyltransferase"/>
</dbReference>
<evidence type="ECO:0000313" key="2">
    <source>
        <dbReference type="EMBL" id="CAB3790285.1"/>
    </source>
</evidence>
<organism evidence="2 3">
    <name type="scientific">Pararobbsia alpina</name>
    <dbReference type="NCBI Taxonomy" id="621374"/>
    <lineage>
        <taxon>Bacteria</taxon>
        <taxon>Pseudomonadati</taxon>
        <taxon>Pseudomonadota</taxon>
        <taxon>Betaproteobacteria</taxon>
        <taxon>Burkholderiales</taxon>
        <taxon>Burkholderiaceae</taxon>
        <taxon>Pararobbsia</taxon>
    </lineage>
</organism>
<dbReference type="RefSeq" id="WP_175105501.1">
    <property type="nucleotide sequence ID" value="NZ_CADIKM010000012.1"/>
</dbReference>
<dbReference type="EMBL" id="CADIKM010000012">
    <property type="protein sequence ID" value="CAB3790285.1"/>
    <property type="molecule type" value="Genomic_DNA"/>
</dbReference>
<dbReference type="Gene3D" id="3.40.630.30">
    <property type="match status" value="1"/>
</dbReference>
<dbReference type="CDD" id="cd04301">
    <property type="entry name" value="NAT_SF"/>
    <property type="match status" value="1"/>
</dbReference>
<dbReference type="InterPro" id="IPR000182">
    <property type="entry name" value="GNAT_dom"/>
</dbReference>
<accession>A0A6S7CHV1</accession>
<dbReference type="GO" id="GO:0016747">
    <property type="term" value="F:acyltransferase activity, transferring groups other than amino-acyl groups"/>
    <property type="evidence" value="ECO:0007669"/>
    <property type="project" value="InterPro"/>
</dbReference>
<sequence>MLLTSEDTAYQLEMAEATHLTRQTECYARLAEDRSSVALPVAGGIAALTRPALGRQFNHVAGFAMGACACADDLRALEPRYAQRGLPVEIELCPHAHPSALGALSERHYAIQGFTSVYVCALTSLEPSVRNEPDIEVRTAIPDNASLPCPLLSGMNAFQANEFVAQSVAVCANPVEARCPIPVESLAKIASARSDTVLFSAWIGNEVAGIATLSLIDSPYGRVAQFRHAHTLTACRGRGVFTSLLAARLAVAREAGYEIACVTVDAAQACARTIERVGFQLAYTRSIFVRHPA</sequence>
<gene>
    <name evidence="2" type="ORF">LMG28138_02957</name>
</gene>
<keyword evidence="3" id="KW-1185">Reference proteome</keyword>